<evidence type="ECO:0000313" key="1">
    <source>
        <dbReference type="EMBL" id="CCC49522.1"/>
    </source>
</evidence>
<organism evidence="1">
    <name type="scientific">Trypanosoma vivax (strain Y486)</name>
    <dbReference type="NCBI Taxonomy" id="1055687"/>
    <lineage>
        <taxon>Eukaryota</taxon>
        <taxon>Discoba</taxon>
        <taxon>Euglenozoa</taxon>
        <taxon>Kinetoplastea</taxon>
        <taxon>Metakinetoplastina</taxon>
        <taxon>Trypanosomatida</taxon>
        <taxon>Trypanosomatidae</taxon>
        <taxon>Trypanosoma</taxon>
        <taxon>Duttonella</taxon>
    </lineage>
</organism>
<dbReference type="VEuPathDB" id="TriTrypDB:TvY486_0801300"/>
<dbReference type="EMBL" id="HE573024">
    <property type="protein sequence ID" value="CCC49522.1"/>
    <property type="molecule type" value="Genomic_DNA"/>
</dbReference>
<proteinExistence type="predicted"/>
<sequence>MYLVLYRPLLGIASHFMRLFCTCFVPQKISSPQCAAYIDLSDAALCQVVKVRHTTAPVSYNLHFSINFSLSIICYCCYHHCCCFCFQLSFLLKEKYDICAFANRKR</sequence>
<dbReference type="AlphaFoldDB" id="G0U0C4"/>
<name>G0U0C4_TRYVY</name>
<reference evidence="1" key="1">
    <citation type="journal article" date="2012" name="Proc. Natl. Acad. Sci. U.S.A.">
        <title>Antigenic diversity is generated by distinct evolutionary mechanisms in African trypanosome species.</title>
        <authorList>
            <person name="Jackson A.P."/>
            <person name="Berry A."/>
            <person name="Aslett M."/>
            <person name="Allison H.C."/>
            <person name="Burton P."/>
            <person name="Vavrova-Anderson J."/>
            <person name="Brown R."/>
            <person name="Browne H."/>
            <person name="Corton N."/>
            <person name="Hauser H."/>
            <person name="Gamble J."/>
            <person name="Gilderthorp R."/>
            <person name="Marcello L."/>
            <person name="McQuillan J."/>
            <person name="Otto T.D."/>
            <person name="Quail M.A."/>
            <person name="Sanders M.J."/>
            <person name="van Tonder A."/>
            <person name="Ginger M.L."/>
            <person name="Field M.C."/>
            <person name="Barry J.D."/>
            <person name="Hertz-Fowler C."/>
            <person name="Berriman M."/>
        </authorList>
    </citation>
    <scope>NUCLEOTIDE SEQUENCE</scope>
    <source>
        <strain evidence="1">Y486</strain>
    </source>
</reference>
<protein>
    <submittedName>
        <fullName evidence="1">Uncharacterized protein</fullName>
    </submittedName>
</protein>
<gene>
    <name evidence="1" type="ORF">TVY486_0801300</name>
</gene>
<accession>G0U0C4</accession>